<evidence type="ECO:0000313" key="3">
    <source>
        <dbReference type="WBParaSite" id="L893_g26465.t1"/>
    </source>
</evidence>
<dbReference type="InterPro" id="IPR036397">
    <property type="entry name" value="RNaseH_sf"/>
</dbReference>
<dbReference type="Pfam" id="PF02171">
    <property type="entry name" value="Piwi"/>
    <property type="match status" value="1"/>
</dbReference>
<dbReference type="PANTHER" id="PTHR22891">
    <property type="entry name" value="EUKARYOTIC TRANSLATION INITIATION FACTOR 2C"/>
    <property type="match status" value="1"/>
</dbReference>
<dbReference type="WBParaSite" id="L893_g26465.t1">
    <property type="protein sequence ID" value="L893_g26465.t1"/>
    <property type="gene ID" value="L893_g26465"/>
</dbReference>
<dbReference type="InterPro" id="IPR012337">
    <property type="entry name" value="RNaseH-like_sf"/>
</dbReference>
<dbReference type="InterPro" id="IPR003165">
    <property type="entry name" value="Piwi"/>
</dbReference>
<reference evidence="3" key="1">
    <citation type="submission" date="2016-11" db="UniProtKB">
        <authorList>
            <consortium name="WormBaseParasite"/>
        </authorList>
    </citation>
    <scope>IDENTIFICATION</scope>
</reference>
<dbReference type="GO" id="GO:0003676">
    <property type="term" value="F:nucleic acid binding"/>
    <property type="evidence" value="ECO:0007669"/>
    <property type="project" value="InterPro"/>
</dbReference>
<keyword evidence="2" id="KW-1185">Reference proteome</keyword>
<evidence type="ECO:0000313" key="2">
    <source>
        <dbReference type="Proteomes" id="UP000095287"/>
    </source>
</evidence>
<accession>A0A1I7ZHV2</accession>
<dbReference type="Proteomes" id="UP000095287">
    <property type="component" value="Unplaced"/>
</dbReference>
<evidence type="ECO:0000259" key="1">
    <source>
        <dbReference type="Pfam" id="PF02171"/>
    </source>
</evidence>
<sequence length="148" mass="16915">MPLTVVDGTVVRPDITEFFMQAHKAIKGTAKMPAYTVIVNELKMTMDEIQSFLMGLCFEHQIVNSPISIPEPVYQADEWAKRGHANVLAFFRLMESLRAKDGSPMIKQYMKKVDNPGPNEPSMQYDWDRISKMLAYRGKCLERTRANA</sequence>
<dbReference type="AlphaFoldDB" id="A0A1I7ZHV2"/>
<protein>
    <submittedName>
        <fullName evidence="3">Piwi domain-containing protein</fullName>
    </submittedName>
</protein>
<organism evidence="2 3">
    <name type="scientific">Steinernema glaseri</name>
    <dbReference type="NCBI Taxonomy" id="37863"/>
    <lineage>
        <taxon>Eukaryota</taxon>
        <taxon>Metazoa</taxon>
        <taxon>Ecdysozoa</taxon>
        <taxon>Nematoda</taxon>
        <taxon>Chromadorea</taxon>
        <taxon>Rhabditida</taxon>
        <taxon>Tylenchina</taxon>
        <taxon>Panagrolaimomorpha</taxon>
        <taxon>Strongyloidoidea</taxon>
        <taxon>Steinernematidae</taxon>
        <taxon>Steinernema</taxon>
    </lineage>
</organism>
<dbReference type="Gene3D" id="3.30.420.10">
    <property type="entry name" value="Ribonuclease H-like superfamily/Ribonuclease H"/>
    <property type="match status" value="1"/>
</dbReference>
<dbReference type="SUPFAM" id="SSF53098">
    <property type="entry name" value="Ribonuclease H-like"/>
    <property type="match status" value="1"/>
</dbReference>
<feature type="domain" description="Piwi" evidence="1">
    <location>
        <begin position="4"/>
        <end position="86"/>
    </location>
</feature>
<name>A0A1I7ZHV2_9BILA</name>
<proteinExistence type="predicted"/>